<evidence type="ECO:0000256" key="8">
    <source>
        <dbReference type="ARBA" id="ARBA00023288"/>
    </source>
</evidence>
<evidence type="ECO:0000256" key="5">
    <source>
        <dbReference type="ARBA" id="ARBA00022729"/>
    </source>
</evidence>
<dbReference type="OrthoDB" id="9770517at2"/>
<evidence type="ECO:0000256" key="6">
    <source>
        <dbReference type="ARBA" id="ARBA00023136"/>
    </source>
</evidence>
<evidence type="ECO:0000256" key="3">
    <source>
        <dbReference type="ARBA" id="ARBA00022452"/>
    </source>
</evidence>
<dbReference type="PANTHER" id="PTHR30203">
    <property type="entry name" value="OUTER MEMBRANE CATION EFFLUX PROTEIN"/>
    <property type="match status" value="1"/>
</dbReference>
<keyword evidence="4 10" id="KW-0812">Transmembrane</keyword>
<dbReference type="Gene3D" id="2.20.200.10">
    <property type="entry name" value="Outer membrane efflux proteins (OEP)"/>
    <property type="match status" value="1"/>
</dbReference>
<evidence type="ECO:0000256" key="10">
    <source>
        <dbReference type="RuleBase" id="RU362097"/>
    </source>
</evidence>
<dbReference type="STRING" id="456.Ljor_1782"/>
<dbReference type="PROSITE" id="PS51257">
    <property type="entry name" value="PROKAR_LIPOPROTEIN"/>
    <property type="match status" value="1"/>
</dbReference>
<accession>A0A0W0VBH0</accession>
<comment type="similarity">
    <text evidence="2 10">Belongs to the outer membrane factor (OMF) (TC 1.B.17) family.</text>
</comment>
<keyword evidence="5" id="KW-0732">Signal</keyword>
<proteinExistence type="inferred from homology"/>
<keyword evidence="3 10" id="KW-1134">Transmembrane beta strand</keyword>
<dbReference type="Pfam" id="PF02321">
    <property type="entry name" value="OEP"/>
    <property type="match status" value="2"/>
</dbReference>
<evidence type="ECO:0000256" key="4">
    <source>
        <dbReference type="ARBA" id="ARBA00022692"/>
    </source>
</evidence>
<evidence type="ECO:0000256" key="9">
    <source>
        <dbReference type="ARBA" id="ARBA00037313"/>
    </source>
</evidence>
<evidence type="ECO:0000256" key="7">
    <source>
        <dbReference type="ARBA" id="ARBA00023139"/>
    </source>
</evidence>
<keyword evidence="7 10" id="KW-0564">Palmitate</keyword>
<protein>
    <submittedName>
        <fullName evidence="11">Outer membrane efflux lipoprotein</fullName>
    </submittedName>
</protein>
<dbReference type="InterPro" id="IPR003423">
    <property type="entry name" value="OMP_efflux"/>
</dbReference>
<evidence type="ECO:0000313" key="11">
    <source>
        <dbReference type="EMBL" id="KTD17476.1"/>
    </source>
</evidence>
<dbReference type="InterPro" id="IPR010131">
    <property type="entry name" value="MdtP/NodT-like"/>
</dbReference>
<dbReference type="SUPFAM" id="SSF56954">
    <property type="entry name" value="Outer membrane efflux proteins (OEP)"/>
    <property type="match status" value="1"/>
</dbReference>
<dbReference type="RefSeq" id="WP_058471225.1">
    <property type="nucleotide sequence ID" value="NZ_CAAAIC010000008.1"/>
</dbReference>
<gene>
    <name evidence="11" type="ORF">Ljor_1782</name>
</gene>
<dbReference type="NCBIfam" id="TIGR01845">
    <property type="entry name" value="outer_NodT"/>
    <property type="match status" value="1"/>
</dbReference>
<dbReference type="AlphaFoldDB" id="A0A0W0VBH0"/>
<keyword evidence="6 10" id="KW-0472">Membrane</keyword>
<comment type="caution">
    <text evidence="11">The sequence shown here is derived from an EMBL/GenBank/DDBJ whole genome shotgun (WGS) entry which is preliminary data.</text>
</comment>
<keyword evidence="12" id="KW-1185">Reference proteome</keyword>
<reference evidence="11 12" key="1">
    <citation type="submission" date="2015-11" db="EMBL/GenBank/DDBJ databases">
        <title>Genomic analysis of 38 Legionella species identifies large and diverse effector repertoires.</title>
        <authorList>
            <person name="Burstein D."/>
            <person name="Amaro F."/>
            <person name="Zusman T."/>
            <person name="Lifshitz Z."/>
            <person name="Cohen O."/>
            <person name="Gilbert J.A."/>
            <person name="Pupko T."/>
            <person name="Shuman H.A."/>
            <person name="Segal G."/>
        </authorList>
    </citation>
    <scope>NUCLEOTIDE SEQUENCE [LARGE SCALE GENOMIC DNA]</scope>
    <source>
        <strain evidence="11 12">BL-540</strain>
    </source>
</reference>
<dbReference type="EMBL" id="LNYJ01000011">
    <property type="protein sequence ID" value="KTD17476.1"/>
    <property type="molecule type" value="Genomic_DNA"/>
</dbReference>
<dbReference type="PATRIC" id="fig|456.5.peg.1903"/>
<dbReference type="GO" id="GO:0009279">
    <property type="term" value="C:cell outer membrane"/>
    <property type="evidence" value="ECO:0007669"/>
    <property type="project" value="UniProtKB-SubCell"/>
</dbReference>
<comment type="subcellular location">
    <subcellularLocation>
        <location evidence="10">Cell outer membrane</location>
        <topology evidence="10">Lipid-anchor</topology>
    </subcellularLocation>
    <subcellularLocation>
        <location evidence="1">Membrane</location>
    </subcellularLocation>
</comment>
<dbReference type="Proteomes" id="UP000055035">
    <property type="component" value="Unassembled WGS sequence"/>
</dbReference>
<dbReference type="PANTHER" id="PTHR30203:SF20">
    <property type="entry name" value="MULTIDRUG RESISTANCE OUTER MEMBRANE PROTEIN MDTP-RELATED"/>
    <property type="match status" value="1"/>
</dbReference>
<dbReference type="GO" id="GO:0015562">
    <property type="term" value="F:efflux transmembrane transporter activity"/>
    <property type="evidence" value="ECO:0007669"/>
    <property type="project" value="InterPro"/>
</dbReference>
<comment type="function">
    <text evidence="9">Could be involved in resistance to puromycin, acriflavine and tetraphenylarsonium chloride.</text>
</comment>
<keyword evidence="8 10" id="KW-0449">Lipoprotein</keyword>
<name>A0A0W0VBH0_9GAMM</name>
<evidence type="ECO:0000313" key="12">
    <source>
        <dbReference type="Proteomes" id="UP000055035"/>
    </source>
</evidence>
<evidence type="ECO:0000256" key="1">
    <source>
        <dbReference type="ARBA" id="ARBA00004370"/>
    </source>
</evidence>
<sequence length="486" mass="55344">MQIIHRIGFYLCFGLLLSCRIALPPQKQVEHLKALPKMGQEIQAQKRTKTFKKGVWPSRYWWLAYGSSELNELMLQSLLNNPSIQEVKSRLEVAKQEALIERSRLYPLVFFDFRENKQYLSKNGLYRALNHNIPLDADLIDLSLSFRYEFDFWGKYRNLFYAAIGRAKAQRAEVAEIQLITTTALAQAYFAYKVNLIKKQFYQELVGVRKNILALQNSLVKNALADDLPSYSAAENLIEAQQLLAGIDNEISQNRHLLNILAGRSPEMPLSQSKKLPGLPRQLIIPGSISLDLLARRPDLMAQIWRAKALAYQTGAAMAEYYPDVNLVGLLGLESTGWKKLLRASSFTAAIRPAVHLPIFTAGAIRANIRATKAEFDEAIFAYNSLLLSSTQEVLDVLQFAKTVYAQKQEQERILKLVSDRYRIVQRRERDGLDNGMAVYREQEELIQRKLVNLNLLYNQYLASVKLTKALGGGYCQADIPLLRQS</sequence>
<organism evidence="11 12">
    <name type="scientific">Legionella jordanis</name>
    <dbReference type="NCBI Taxonomy" id="456"/>
    <lineage>
        <taxon>Bacteria</taxon>
        <taxon>Pseudomonadati</taxon>
        <taxon>Pseudomonadota</taxon>
        <taxon>Gammaproteobacteria</taxon>
        <taxon>Legionellales</taxon>
        <taxon>Legionellaceae</taxon>
        <taxon>Legionella</taxon>
    </lineage>
</organism>
<dbReference type="Gene3D" id="1.20.1600.10">
    <property type="entry name" value="Outer membrane efflux proteins (OEP)"/>
    <property type="match status" value="1"/>
</dbReference>
<evidence type="ECO:0000256" key="2">
    <source>
        <dbReference type="ARBA" id="ARBA00007613"/>
    </source>
</evidence>